<name>A0A9R1K9V5_WHEAT</name>
<accession>A0A9R1K9V5</accession>
<evidence type="ECO:0000313" key="2">
    <source>
        <dbReference type="EMBL" id="KAF7046175.1"/>
    </source>
</evidence>
<evidence type="ECO:0000256" key="1">
    <source>
        <dbReference type="SAM" id="MobiDB-lite"/>
    </source>
</evidence>
<dbReference type="EMBL" id="CM022220">
    <property type="protein sequence ID" value="KAF7046175.1"/>
    <property type="molecule type" value="Genomic_DNA"/>
</dbReference>
<feature type="non-terminal residue" evidence="2">
    <location>
        <position position="1"/>
    </location>
</feature>
<gene>
    <name evidence="2" type="ORF">CFC21_055226</name>
</gene>
<sequence>VPPLRDLPRRQRRSPRRVGGVPSSAGVPHTCGLRRRVGRAPVGGVLVRPVAGQLRRHCTHVPGRRQRRRQH</sequence>
<dbReference type="AlphaFoldDB" id="A0A9R1K9V5"/>
<feature type="non-terminal residue" evidence="2">
    <location>
        <position position="71"/>
    </location>
</feature>
<reference evidence="2" key="1">
    <citation type="journal article" date="2017" name="Gigascience">
        <title>The first near-complete assembly of the hexaploid bread wheat genome, Triticum aestivum.</title>
        <authorList>
            <person name="Zimin A.V."/>
            <person name="Puiu D."/>
            <person name="Hall R."/>
            <person name="Kingan S."/>
            <person name="Clavijo B.J."/>
            <person name="Salzberg S.L."/>
        </authorList>
    </citation>
    <scope>NUCLEOTIDE SEQUENCE</scope>
    <source>
        <tissue evidence="2">Leaf</tissue>
    </source>
</reference>
<feature type="region of interest" description="Disordered" evidence="1">
    <location>
        <begin position="1"/>
        <end position="31"/>
    </location>
</feature>
<organism evidence="2">
    <name type="scientific">Triticum aestivum</name>
    <name type="common">Wheat</name>
    <dbReference type="NCBI Taxonomy" id="4565"/>
    <lineage>
        <taxon>Eukaryota</taxon>
        <taxon>Viridiplantae</taxon>
        <taxon>Streptophyta</taxon>
        <taxon>Embryophyta</taxon>
        <taxon>Tracheophyta</taxon>
        <taxon>Spermatophyta</taxon>
        <taxon>Magnoliopsida</taxon>
        <taxon>Liliopsida</taxon>
        <taxon>Poales</taxon>
        <taxon>Poaceae</taxon>
        <taxon>BOP clade</taxon>
        <taxon>Pooideae</taxon>
        <taxon>Triticodae</taxon>
        <taxon>Triticeae</taxon>
        <taxon>Triticinae</taxon>
        <taxon>Triticum</taxon>
    </lineage>
</organism>
<reference evidence="2" key="2">
    <citation type="submission" date="2020-03" db="EMBL/GenBank/DDBJ databases">
        <title>The second near-complete assembly of the hexaploid bread wheat (Triticum aestivum) genome.</title>
        <authorList>
            <person name="Zimin A.V."/>
            <person name="Puiu D."/>
            <person name="Shumante A."/>
            <person name="Alonge M."/>
            <person name="Salzberg S.L."/>
        </authorList>
    </citation>
    <scope>NUCLEOTIDE SEQUENCE</scope>
    <source>
        <tissue evidence="2">Leaf</tissue>
    </source>
</reference>
<proteinExistence type="predicted"/>
<comment type="caution">
    <text evidence="2">The sequence shown here is derived from an EMBL/GenBank/DDBJ whole genome shotgun (WGS) entry which is preliminary data.</text>
</comment>
<dbReference type="Proteomes" id="UP000815260">
    <property type="component" value="Chromosome 4A"/>
</dbReference>
<protein>
    <submittedName>
        <fullName evidence="2">Uncharacterized protein</fullName>
    </submittedName>
</protein>